<comment type="caution">
    <text evidence="2">The sequence shown here is derived from an EMBL/GenBank/DDBJ whole genome shotgun (WGS) entry which is preliminary data.</text>
</comment>
<feature type="transmembrane region" description="Helical" evidence="1">
    <location>
        <begin position="85"/>
        <end position="102"/>
    </location>
</feature>
<evidence type="ECO:0008006" key="4">
    <source>
        <dbReference type="Google" id="ProtNLM"/>
    </source>
</evidence>
<keyword evidence="3" id="KW-1185">Reference proteome</keyword>
<name>A0ABW5X0Q4_9FLAO</name>
<proteinExistence type="predicted"/>
<dbReference type="EMBL" id="JBHUOJ010000007">
    <property type="protein sequence ID" value="MFD2832237.1"/>
    <property type="molecule type" value="Genomic_DNA"/>
</dbReference>
<evidence type="ECO:0000256" key="1">
    <source>
        <dbReference type="SAM" id="Phobius"/>
    </source>
</evidence>
<evidence type="ECO:0000313" key="3">
    <source>
        <dbReference type="Proteomes" id="UP001597438"/>
    </source>
</evidence>
<keyword evidence="1" id="KW-0472">Membrane</keyword>
<feature type="transmembrane region" description="Helical" evidence="1">
    <location>
        <begin position="45"/>
        <end position="65"/>
    </location>
</feature>
<feature type="transmembrane region" description="Helical" evidence="1">
    <location>
        <begin position="14"/>
        <end position="33"/>
    </location>
</feature>
<feature type="transmembrane region" description="Helical" evidence="1">
    <location>
        <begin position="114"/>
        <end position="133"/>
    </location>
</feature>
<accession>A0ABW5X0Q4</accession>
<organism evidence="2 3">
    <name type="scientific">Christiangramia antarctica</name>
    <dbReference type="NCBI Taxonomy" id="2058158"/>
    <lineage>
        <taxon>Bacteria</taxon>
        <taxon>Pseudomonadati</taxon>
        <taxon>Bacteroidota</taxon>
        <taxon>Flavobacteriia</taxon>
        <taxon>Flavobacteriales</taxon>
        <taxon>Flavobacteriaceae</taxon>
        <taxon>Christiangramia</taxon>
    </lineage>
</organism>
<dbReference type="Proteomes" id="UP001597438">
    <property type="component" value="Unassembled WGS sequence"/>
</dbReference>
<sequence length="249" mass="30048">MEEFLYQIYFTKGYITHGMEFTAALAGSLYLFFNRNPSRSIKWFVWFLWSILIIDLLGNYAGLAYHSNYEYLGFIENTPFVRNNWYFNIATIYFNLAYLYFIRKQLISVKFRKWLKWVMVLYLAFVIPNLFISEEFFSKFILSNFLAGTFLILAAVLIYFYDTLLSEQLLYFYRNLFFYVALGVCIHSLITMPIYIYHGYLNLDNPNYIQFFRAGIMYANIMMYSLFALGFFMEWFYKDRVVLTEKSYL</sequence>
<reference evidence="3" key="1">
    <citation type="journal article" date="2019" name="Int. J. Syst. Evol. Microbiol.">
        <title>The Global Catalogue of Microorganisms (GCM) 10K type strain sequencing project: providing services to taxonomists for standard genome sequencing and annotation.</title>
        <authorList>
            <consortium name="The Broad Institute Genomics Platform"/>
            <consortium name="The Broad Institute Genome Sequencing Center for Infectious Disease"/>
            <person name="Wu L."/>
            <person name="Ma J."/>
        </authorList>
    </citation>
    <scope>NUCLEOTIDE SEQUENCE [LARGE SCALE GENOMIC DNA]</scope>
    <source>
        <strain evidence="3">KCTC 52925</strain>
    </source>
</reference>
<evidence type="ECO:0000313" key="2">
    <source>
        <dbReference type="EMBL" id="MFD2832237.1"/>
    </source>
</evidence>
<dbReference type="RefSeq" id="WP_251740290.1">
    <property type="nucleotide sequence ID" value="NZ_JBHUOJ010000007.1"/>
</dbReference>
<protein>
    <recommendedName>
        <fullName evidence="4">Histidine kinase N-terminal 7TM region domain-containing protein</fullName>
    </recommendedName>
</protein>
<keyword evidence="1" id="KW-0812">Transmembrane</keyword>
<keyword evidence="1" id="KW-1133">Transmembrane helix</keyword>
<feature type="transmembrane region" description="Helical" evidence="1">
    <location>
        <begin position="176"/>
        <end position="196"/>
    </location>
</feature>
<feature type="transmembrane region" description="Helical" evidence="1">
    <location>
        <begin position="145"/>
        <end position="164"/>
    </location>
</feature>
<feature type="transmembrane region" description="Helical" evidence="1">
    <location>
        <begin position="216"/>
        <end position="237"/>
    </location>
</feature>
<gene>
    <name evidence="2" type="ORF">ACFSYS_03000</name>
</gene>